<dbReference type="AlphaFoldDB" id="A0A915Q2R7"/>
<dbReference type="Proteomes" id="UP000887581">
    <property type="component" value="Unplaced"/>
</dbReference>
<evidence type="ECO:0000313" key="3">
    <source>
        <dbReference type="Proteomes" id="UP000887581"/>
    </source>
</evidence>
<keyword evidence="3" id="KW-1185">Reference proteome</keyword>
<proteinExistence type="predicted"/>
<name>A0A915Q2R7_9BILA</name>
<organism evidence="3 4">
    <name type="scientific">Setaria digitata</name>
    <dbReference type="NCBI Taxonomy" id="48799"/>
    <lineage>
        <taxon>Eukaryota</taxon>
        <taxon>Metazoa</taxon>
        <taxon>Ecdysozoa</taxon>
        <taxon>Nematoda</taxon>
        <taxon>Chromadorea</taxon>
        <taxon>Rhabditida</taxon>
        <taxon>Spirurina</taxon>
        <taxon>Spiruromorpha</taxon>
        <taxon>Filarioidea</taxon>
        <taxon>Setariidae</taxon>
        <taxon>Setaria</taxon>
    </lineage>
</organism>
<accession>A0A915Q2R7</accession>
<dbReference type="WBParaSite" id="sdigi.contig810.g9804.t1">
    <property type="protein sequence ID" value="sdigi.contig810.g9804.t1"/>
    <property type="gene ID" value="sdigi.contig810.g9804"/>
</dbReference>
<feature type="coiled-coil region" evidence="1">
    <location>
        <begin position="78"/>
        <end position="105"/>
    </location>
</feature>
<evidence type="ECO:0000313" key="4">
    <source>
        <dbReference type="WBParaSite" id="sdigi.contig810.g9804.t1"/>
    </source>
</evidence>
<evidence type="ECO:0000256" key="1">
    <source>
        <dbReference type="SAM" id="Coils"/>
    </source>
</evidence>
<evidence type="ECO:0000256" key="2">
    <source>
        <dbReference type="SAM" id="MobiDB-lite"/>
    </source>
</evidence>
<sequence>MCCCKKLKKESNLLSSNTNSTNVITPNAPAGNKSEITNKMQQENVLEDELHKLKGNKRAIGSSKILSVQRTQNDGSIMGKQKEKVKSKMQKINQMEREKQKKDEEKVMISVPEIPGQSVAEVKRLSQEPLSIQPERKYARRKIKSEKVDARDPLYATITSSDSNPSTFELAEIQSAKTYIKVKSCYEQRDSENQKMASNRVNDIHHVNWKEELKSSAGKVENAEGTQKDDVKIASAEGTQKDDVKIASAEGTQKGDI</sequence>
<reference evidence="4" key="1">
    <citation type="submission" date="2022-11" db="UniProtKB">
        <authorList>
            <consortium name="WormBaseParasite"/>
        </authorList>
    </citation>
    <scope>IDENTIFICATION</scope>
</reference>
<protein>
    <submittedName>
        <fullName evidence="4">Uncharacterized protein</fullName>
    </submittedName>
</protein>
<keyword evidence="1" id="KW-0175">Coiled coil</keyword>
<feature type="region of interest" description="Disordered" evidence="2">
    <location>
        <begin position="215"/>
        <end position="257"/>
    </location>
</feature>